<dbReference type="GO" id="GO:0015562">
    <property type="term" value="F:efflux transmembrane transporter activity"/>
    <property type="evidence" value="ECO:0007669"/>
    <property type="project" value="InterPro"/>
</dbReference>
<dbReference type="Gene3D" id="1.20.1640.10">
    <property type="entry name" value="Multidrug efflux transporter AcrB transmembrane domain"/>
    <property type="match status" value="2"/>
</dbReference>
<dbReference type="Gene3D" id="3.30.70.1440">
    <property type="entry name" value="Multidrug efflux transporter AcrB pore domain"/>
    <property type="match status" value="1"/>
</dbReference>
<dbReference type="FunFam" id="1.20.1640.10:FF:000001">
    <property type="entry name" value="Efflux pump membrane transporter"/>
    <property type="match status" value="1"/>
</dbReference>
<feature type="transmembrane region" description="Helical" evidence="9">
    <location>
        <begin position="12"/>
        <end position="32"/>
    </location>
</feature>
<evidence type="ECO:0000256" key="4">
    <source>
        <dbReference type="ARBA" id="ARBA00022475"/>
    </source>
</evidence>
<dbReference type="InterPro" id="IPR001036">
    <property type="entry name" value="Acrflvin-R"/>
</dbReference>
<dbReference type="InterPro" id="IPR004764">
    <property type="entry name" value="MdtF-like"/>
</dbReference>
<feature type="transmembrane region" description="Helical" evidence="9">
    <location>
        <begin position="437"/>
        <end position="458"/>
    </location>
</feature>
<dbReference type="PANTHER" id="PTHR32063:SF13">
    <property type="entry name" value="MULTIDRUG EFFLUX PUMP SUBUNIT ACRB-RELATED"/>
    <property type="match status" value="1"/>
</dbReference>
<dbReference type="NCBIfam" id="TIGR00915">
    <property type="entry name" value="2A0602"/>
    <property type="match status" value="1"/>
</dbReference>
<dbReference type="PANTHER" id="PTHR32063">
    <property type="match status" value="1"/>
</dbReference>
<dbReference type="SUPFAM" id="SSF82714">
    <property type="entry name" value="Multidrug efflux transporter AcrB TolC docking domain, DN and DC subdomains"/>
    <property type="match status" value="2"/>
</dbReference>
<name>A0A5E4US63_9BURK</name>
<keyword evidence="6 9" id="KW-0812">Transmembrane</keyword>
<feature type="transmembrane region" description="Helical" evidence="9">
    <location>
        <begin position="967"/>
        <end position="988"/>
    </location>
</feature>
<keyword evidence="7 9" id="KW-1133">Transmembrane helix</keyword>
<dbReference type="Gene3D" id="3.30.70.1430">
    <property type="entry name" value="Multidrug efflux transporter AcrB pore domain"/>
    <property type="match status" value="2"/>
</dbReference>
<comment type="subcellular location">
    <subcellularLocation>
        <location evidence="1 9">Cell inner membrane</location>
        <topology evidence="1 9">Multi-pass membrane protein</topology>
    </subcellularLocation>
</comment>
<dbReference type="GO" id="GO:0042910">
    <property type="term" value="F:xenobiotic transmembrane transporter activity"/>
    <property type="evidence" value="ECO:0007669"/>
    <property type="project" value="TreeGrafter"/>
</dbReference>
<proteinExistence type="inferred from homology"/>
<keyword evidence="8 9" id="KW-0472">Membrane</keyword>
<dbReference type="InterPro" id="IPR027463">
    <property type="entry name" value="AcrB_DN_DC_subdom"/>
</dbReference>
<evidence type="ECO:0000256" key="1">
    <source>
        <dbReference type="ARBA" id="ARBA00004429"/>
    </source>
</evidence>
<dbReference type="FunFam" id="3.30.2090.10:FF:000002">
    <property type="entry name" value="Efflux pump membrane transporter"/>
    <property type="match status" value="1"/>
</dbReference>
<dbReference type="GO" id="GO:0009636">
    <property type="term" value="P:response to toxic substance"/>
    <property type="evidence" value="ECO:0007669"/>
    <property type="project" value="UniProtKB-ARBA"/>
</dbReference>
<dbReference type="SUPFAM" id="SSF82866">
    <property type="entry name" value="Multidrug efflux transporter AcrB transmembrane domain"/>
    <property type="match status" value="2"/>
</dbReference>
<reference evidence="11 12" key="1">
    <citation type="submission" date="2019-08" db="EMBL/GenBank/DDBJ databases">
        <authorList>
            <person name="Peeters C."/>
        </authorList>
    </citation>
    <scope>NUCLEOTIDE SEQUENCE [LARGE SCALE GENOMIC DNA]</scope>
    <source>
        <strain evidence="11 12">LMG 30175</strain>
    </source>
</reference>
<dbReference type="OrthoDB" id="9176627at2"/>
<dbReference type="FunFam" id="3.30.70.1430:FF:000002">
    <property type="entry name" value="Efflux pump membrane transporter"/>
    <property type="match status" value="1"/>
</dbReference>
<evidence type="ECO:0000313" key="11">
    <source>
        <dbReference type="EMBL" id="VVE01859.1"/>
    </source>
</evidence>
<feature type="transmembrane region" description="Helical" evidence="9">
    <location>
        <begin position="340"/>
        <end position="359"/>
    </location>
</feature>
<dbReference type="SUPFAM" id="SSF82693">
    <property type="entry name" value="Multidrug efflux transporter AcrB pore domain, PN1, PN2, PC1 and PC2 subdomains"/>
    <property type="match status" value="3"/>
</dbReference>
<organism evidence="11 12">
    <name type="scientific">Pandoraea terrae</name>
    <dbReference type="NCBI Taxonomy" id="1537710"/>
    <lineage>
        <taxon>Bacteria</taxon>
        <taxon>Pseudomonadati</taxon>
        <taxon>Pseudomonadota</taxon>
        <taxon>Betaproteobacteria</taxon>
        <taxon>Burkholderiales</taxon>
        <taxon>Burkholderiaceae</taxon>
        <taxon>Pandoraea</taxon>
    </lineage>
</organism>
<dbReference type="GO" id="GO:0005886">
    <property type="term" value="C:plasma membrane"/>
    <property type="evidence" value="ECO:0007669"/>
    <property type="project" value="UniProtKB-SubCell"/>
</dbReference>
<evidence type="ECO:0000256" key="3">
    <source>
        <dbReference type="ARBA" id="ARBA00022448"/>
    </source>
</evidence>
<evidence type="ECO:0000256" key="8">
    <source>
        <dbReference type="ARBA" id="ARBA00023136"/>
    </source>
</evidence>
<feature type="transmembrane region" description="Helical" evidence="9">
    <location>
        <begin position="541"/>
        <end position="558"/>
    </location>
</feature>
<comment type="similarity">
    <text evidence="2 9">Belongs to the resistance-nodulation-cell division (RND) (TC 2.A.6) family.</text>
</comment>
<dbReference type="Pfam" id="PF00873">
    <property type="entry name" value="ACR_tran"/>
    <property type="match status" value="1"/>
</dbReference>
<dbReference type="FunFam" id="1.20.1640.10:FF:000002">
    <property type="entry name" value="Efflux pump membrane transporter"/>
    <property type="match status" value="1"/>
</dbReference>
<gene>
    <name evidence="11" type="ORF">PTE30175_02105</name>
</gene>
<dbReference type="Gene3D" id="3.30.70.1320">
    <property type="entry name" value="Multidrug efflux transporter AcrB pore domain like"/>
    <property type="match status" value="1"/>
</dbReference>
<accession>A0A5E4US63</accession>
<feature type="transmembrane region" description="Helical" evidence="9">
    <location>
        <begin position="923"/>
        <end position="946"/>
    </location>
</feature>
<evidence type="ECO:0000256" key="6">
    <source>
        <dbReference type="ARBA" id="ARBA00022692"/>
    </source>
</evidence>
<dbReference type="EMBL" id="CABPRZ010000007">
    <property type="protein sequence ID" value="VVE01859.1"/>
    <property type="molecule type" value="Genomic_DNA"/>
</dbReference>
<evidence type="ECO:0000256" key="7">
    <source>
        <dbReference type="ARBA" id="ARBA00022989"/>
    </source>
</evidence>
<keyword evidence="3 9" id="KW-0813">Transport</keyword>
<feature type="region of interest" description="Disordered" evidence="10">
    <location>
        <begin position="1041"/>
        <end position="1063"/>
    </location>
</feature>
<feature type="transmembrane region" description="Helical" evidence="9">
    <location>
        <begin position="396"/>
        <end position="416"/>
    </location>
</feature>
<dbReference type="FunFam" id="3.30.2090.10:FF:000001">
    <property type="entry name" value="Efflux pump membrane transporter"/>
    <property type="match status" value="1"/>
</dbReference>
<dbReference type="RefSeq" id="WP_150697003.1">
    <property type="nucleotide sequence ID" value="NZ_CABPRZ010000007.1"/>
</dbReference>
<feature type="transmembrane region" description="Helical" evidence="9">
    <location>
        <begin position="366"/>
        <end position="390"/>
    </location>
</feature>
<feature type="transmembrane region" description="Helical" evidence="9">
    <location>
        <begin position="470"/>
        <end position="497"/>
    </location>
</feature>
<dbReference type="Gene3D" id="3.30.2090.10">
    <property type="entry name" value="Multidrug efflux transporter AcrB TolC docking domain, DN and DC subdomains"/>
    <property type="match status" value="2"/>
</dbReference>
<dbReference type="NCBIfam" id="NF000282">
    <property type="entry name" value="RND_permease_1"/>
    <property type="match status" value="1"/>
</dbReference>
<feature type="transmembrane region" description="Helical" evidence="9">
    <location>
        <begin position="897"/>
        <end position="917"/>
    </location>
</feature>
<evidence type="ECO:0000256" key="9">
    <source>
        <dbReference type="RuleBase" id="RU364070"/>
    </source>
</evidence>
<sequence>MAKFFIDRPIFAWVIAIVIMLAGALSILKLPVSQYPPIAPPSVQISAVYPGASAQTVQDTVTQVIEQQMNGIDHLEYMSSTSDSSGAVAITLTFSQGTNPDIAQVQVQNKLQLATPLLPQEVQQQGIKVAKATKNFLLVIGAYSDDGSMTDIDLANYLAANVQDPISRVDGVGQVQLFGSQYAMRVWLDPEKLTGYNLTIIDAITAIKAQNVQVSAGELGGAPAVKGQQLNATIMAQSRLQTPEQFRNILLRVNTDGSQVRLGDVARIELGGESYQVVARYNGKPAAGIAVSLATGANALQTATAVKKKVAELSQYFPTGMKAEFPYDTTPFVKISIEEVIKTLIEGIVLVFLVMYLFLQNLRATIIPTIAVPVVLLGTFGIMSAAGFSINTLSMFGLVLAIGLLVDDAIVVVENVERVMSEEGLSPKEATKKAMDQIIGALVGVALVLSAVFVPMAFFGGSTGAIYRQFSLTIVAAMALSVLVAIVLTPAMCATILKPIAKGEHHEKRGFFGWFNRTFERSSHAYQGQVRRLLNRSTPYLIVYVVIVAVVGFLFVRMPTAFLPDEDQGYFFNLVQLPPGATQERTLEVMKGVEKHYLEDEKDAVRSIFTVTGFGFNGRGQNVGLAFTMLRPWEERQAKDLKVQAVIARSYKAFASVKDAMIFAINPPSVPELGNAGGIDFELQDRAGLGHDALMAARDQMLGAAAKNPNLANMRPNGLNDTPQYKVDIDQEKASALGVSLSDIYTTLSASWGSSYVNDFIDRGRVKKVYVQADAKARMLPQDINKLYVRNKQGAMVPFSSFASAHWVYGSPRLERYNGVPAVEIQGMPAPGKSSGDAMKAVEEIAKTLPVGIGLEWTGLSFEERLSGAQAPALYAISILVVFLCLAALYESWSIPFSVILVVPLGVLGALLAATLRGLSNDVYFQVGLLTTVGLSAKNAILIVEFAKSLQEQGKTLLEATLEAVRLRLRPILMTSMAFVLGVLPLAISNGAGSASQNAIGTGVIGGMLAATFLAIYYVPIFFVLVRKRFAHETLDTVEHPEAQAQRLSPSLPSPEGPAKEGN</sequence>
<feature type="transmembrane region" description="Helical" evidence="9">
    <location>
        <begin position="1000"/>
        <end position="1026"/>
    </location>
</feature>
<evidence type="ECO:0000256" key="2">
    <source>
        <dbReference type="ARBA" id="ARBA00010942"/>
    </source>
</evidence>
<dbReference type="Proteomes" id="UP000414233">
    <property type="component" value="Unassembled WGS sequence"/>
</dbReference>
<feature type="transmembrane region" description="Helical" evidence="9">
    <location>
        <begin position="873"/>
        <end position="890"/>
    </location>
</feature>
<dbReference type="AlphaFoldDB" id="A0A5E4US63"/>
<evidence type="ECO:0000313" key="12">
    <source>
        <dbReference type="Proteomes" id="UP000414233"/>
    </source>
</evidence>
<protein>
    <recommendedName>
        <fullName evidence="9">Efflux pump membrane transporter</fullName>
    </recommendedName>
</protein>
<keyword evidence="5 9" id="KW-0997">Cell inner membrane</keyword>
<evidence type="ECO:0000256" key="10">
    <source>
        <dbReference type="SAM" id="MobiDB-lite"/>
    </source>
</evidence>
<dbReference type="PRINTS" id="PR00702">
    <property type="entry name" value="ACRIFLAVINRP"/>
</dbReference>
<keyword evidence="4" id="KW-1003">Cell membrane</keyword>
<dbReference type="FunFam" id="3.30.70.1430:FF:000001">
    <property type="entry name" value="Efflux pump membrane transporter"/>
    <property type="match status" value="1"/>
</dbReference>
<evidence type="ECO:0000256" key="5">
    <source>
        <dbReference type="ARBA" id="ARBA00022519"/>
    </source>
</evidence>
<keyword evidence="12" id="KW-1185">Reference proteome</keyword>